<dbReference type="GO" id="GO:0032049">
    <property type="term" value="P:cardiolipin biosynthetic process"/>
    <property type="evidence" value="ECO:0007669"/>
    <property type="project" value="UniProtKB-ARBA"/>
</dbReference>
<dbReference type="KEGG" id="bbh:BN112_1546"/>
<dbReference type="HOGENOM" id="CLU_038053_0_2_4"/>
<dbReference type="RefSeq" id="WP_003812985.1">
    <property type="nucleotide sequence ID" value="NC_019382.1"/>
</dbReference>
<dbReference type="SMART" id="SM00155">
    <property type="entry name" value="PLDc"/>
    <property type="match status" value="2"/>
</dbReference>
<feature type="compositionally biased region" description="Low complexity" evidence="1">
    <location>
        <begin position="225"/>
        <end position="244"/>
    </location>
</feature>
<dbReference type="Pfam" id="PF13091">
    <property type="entry name" value="PLDc_2"/>
    <property type="match status" value="2"/>
</dbReference>
<name>A0A0C6P1Y6_BORBO</name>
<reference evidence="4 5" key="1">
    <citation type="journal article" date="2012" name="BMC Genomics">
        <title>Comparative genomics of the classical Bordetella subspecies: the evolution and exchange of virulence-associated diversity amongst closely related pathogens.</title>
        <authorList>
            <person name="Park J."/>
            <person name="Zhang Y."/>
            <person name="Buboltz A.M."/>
            <person name="Zhang X."/>
            <person name="Schuster S.C."/>
            <person name="Ahuja U."/>
            <person name="Liu M."/>
            <person name="Miller J.F."/>
            <person name="Sebaihia M."/>
            <person name="Bentley S.D."/>
            <person name="Parkhill J."/>
            <person name="Harvill E.T."/>
        </authorList>
    </citation>
    <scope>NUCLEOTIDE SEQUENCE [LARGE SCALE GENOMIC DNA]</scope>
    <source>
        <strain evidence="4 5">253</strain>
    </source>
</reference>
<dbReference type="EMBL" id="HE965806">
    <property type="protein sequence ID" value="CCJ53463.1"/>
    <property type="molecule type" value="Genomic_DNA"/>
</dbReference>
<feature type="signal peptide" evidence="2">
    <location>
        <begin position="1"/>
        <end position="29"/>
    </location>
</feature>
<dbReference type="PROSITE" id="PS51257">
    <property type="entry name" value="PROKAR_LIPOPROTEIN"/>
    <property type="match status" value="1"/>
</dbReference>
<evidence type="ECO:0000256" key="2">
    <source>
        <dbReference type="SAM" id="SignalP"/>
    </source>
</evidence>
<evidence type="ECO:0000313" key="4">
    <source>
        <dbReference type="EMBL" id="CCJ53463.1"/>
    </source>
</evidence>
<evidence type="ECO:0000313" key="5">
    <source>
        <dbReference type="Proteomes" id="UP000007564"/>
    </source>
</evidence>
<dbReference type="OrthoDB" id="9762009at2"/>
<feature type="domain" description="PLD phosphodiesterase" evidence="3">
    <location>
        <begin position="193"/>
        <end position="220"/>
    </location>
</feature>
<dbReference type="InterPro" id="IPR001736">
    <property type="entry name" value="PLipase_D/transphosphatidylase"/>
</dbReference>
<evidence type="ECO:0000256" key="1">
    <source>
        <dbReference type="SAM" id="MobiDB-lite"/>
    </source>
</evidence>
<dbReference type="AlphaFoldDB" id="A0A0C6P1Y6"/>
<feature type="region of interest" description="Disordered" evidence="1">
    <location>
        <begin position="225"/>
        <end position="249"/>
    </location>
</feature>
<dbReference type="Proteomes" id="UP000007564">
    <property type="component" value="Chromosome"/>
</dbReference>
<proteinExistence type="predicted"/>
<feature type="chain" id="PRO_5002200389" evidence="2">
    <location>
        <begin position="30"/>
        <end position="476"/>
    </location>
</feature>
<dbReference type="PANTHER" id="PTHR21248:SF22">
    <property type="entry name" value="PHOSPHOLIPASE D"/>
    <property type="match status" value="1"/>
</dbReference>
<dbReference type="CDD" id="cd09159">
    <property type="entry name" value="PLDc_ybhO_like_2"/>
    <property type="match status" value="1"/>
</dbReference>
<dbReference type="InterPro" id="IPR025202">
    <property type="entry name" value="PLD-like_dom"/>
</dbReference>
<dbReference type="SUPFAM" id="SSF56024">
    <property type="entry name" value="Phospholipase D/nuclease"/>
    <property type="match status" value="2"/>
</dbReference>
<evidence type="ECO:0000259" key="3">
    <source>
        <dbReference type="PROSITE" id="PS50035"/>
    </source>
</evidence>
<dbReference type="PROSITE" id="PS50035">
    <property type="entry name" value="PLD"/>
    <property type="match status" value="2"/>
</dbReference>
<feature type="domain" description="PLD phosphodiesterase" evidence="3">
    <location>
        <begin position="389"/>
        <end position="416"/>
    </location>
</feature>
<dbReference type="Gene3D" id="3.30.870.10">
    <property type="entry name" value="Endonuclease Chain A"/>
    <property type="match status" value="2"/>
</dbReference>
<organism evidence="4 5">
    <name type="scientific">Bordetella bronchiseptica 253</name>
    <dbReference type="NCBI Taxonomy" id="568707"/>
    <lineage>
        <taxon>Bacteria</taxon>
        <taxon>Pseudomonadati</taxon>
        <taxon>Pseudomonadota</taxon>
        <taxon>Betaproteobacteria</taxon>
        <taxon>Burkholderiales</taxon>
        <taxon>Alcaligenaceae</taxon>
        <taxon>Bordetella</taxon>
    </lineage>
</organism>
<accession>A0A0C6P1Y6</accession>
<dbReference type="GO" id="GO:0008808">
    <property type="term" value="F:cardiolipin synthase activity"/>
    <property type="evidence" value="ECO:0007669"/>
    <property type="project" value="TreeGrafter"/>
</dbReference>
<gene>
    <name evidence="4" type="ORF">BN112_1546</name>
</gene>
<protein>
    <submittedName>
        <fullName evidence="4">Putative phospholipase D family protein</fullName>
    </submittedName>
</protein>
<keyword evidence="2" id="KW-0732">Signal</keyword>
<dbReference type="PANTHER" id="PTHR21248">
    <property type="entry name" value="CARDIOLIPIN SYNTHASE"/>
    <property type="match status" value="1"/>
</dbReference>
<dbReference type="CDD" id="cd09110">
    <property type="entry name" value="PLDc_CLS_1"/>
    <property type="match status" value="1"/>
</dbReference>
<dbReference type="GO" id="GO:0016020">
    <property type="term" value="C:membrane"/>
    <property type="evidence" value="ECO:0007669"/>
    <property type="project" value="TreeGrafter"/>
</dbReference>
<sequence length="476" mass="51536">MATLRRGFACRLARQVAVMFMLAALGACATVPGMQGLRERRAQAGLSTDYGWQSLQRSHTIVADATGGDGDDAMARHLAVEAAISGAPLVAGNQVRLLADGPATYRSMLDAIAQARRYIHMETYIFEDDEAGQRFADALMAARQRGVEVAVMVDAVGTLNTPRQWFERLKQGGIKVAVFNPVNPARAGLGWAPNQRNHRKLLVVDGQVGFLGGLNISSVYSSGSRSGSGSGRAAQAPGPAASRADTAPWRDTHIAVRGPAVAEIERVIQDGWLRQTGAPLGGGAVRLSVPAPGDLHVRILANEPNERDGYTVYLTLMSAFESARQSIHITMAYFVPDPAFVRVLADAARRGVDVALVLPGFSDSSLVWYAGRSHYQALLDAGVKLYERRDALLHAKTAVVDGVWSTVGSSNMDWRSFALNYELNAVIVGARFGAEMEALFERDRAAAVPIDPRNWADRGADDRFMEAFSRLFERWL</sequence>